<keyword evidence="3" id="KW-1185">Reference proteome</keyword>
<protein>
    <submittedName>
        <fullName evidence="2">Uncharacterized protein</fullName>
    </submittedName>
</protein>
<reference evidence="2" key="2">
    <citation type="submission" date="2021-02" db="EMBL/GenBank/DDBJ databases">
        <authorList>
            <person name="Kimball J.A."/>
            <person name="Haas M.W."/>
            <person name="Macchietto M."/>
            <person name="Kono T."/>
            <person name="Duquette J."/>
            <person name="Shao M."/>
        </authorList>
    </citation>
    <scope>NUCLEOTIDE SEQUENCE</scope>
    <source>
        <tissue evidence="2">Fresh leaf tissue</tissue>
    </source>
</reference>
<evidence type="ECO:0000313" key="3">
    <source>
        <dbReference type="Proteomes" id="UP000729402"/>
    </source>
</evidence>
<proteinExistence type="predicted"/>
<gene>
    <name evidence="2" type="ORF">GUJ93_ZPchr0002g24895</name>
</gene>
<evidence type="ECO:0000256" key="1">
    <source>
        <dbReference type="SAM" id="MobiDB-lite"/>
    </source>
</evidence>
<reference evidence="2" key="1">
    <citation type="journal article" date="2021" name="bioRxiv">
        <title>Whole Genome Assembly and Annotation of Northern Wild Rice, Zizania palustris L., Supports a Whole Genome Duplication in the Zizania Genus.</title>
        <authorList>
            <person name="Haas M."/>
            <person name="Kono T."/>
            <person name="Macchietto M."/>
            <person name="Millas R."/>
            <person name="McGilp L."/>
            <person name="Shao M."/>
            <person name="Duquette J."/>
            <person name="Hirsch C.N."/>
            <person name="Kimball J."/>
        </authorList>
    </citation>
    <scope>NUCLEOTIDE SEQUENCE</scope>
    <source>
        <tissue evidence="2">Fresh leaf tissue</tissue>
    </source>
</reference>
<accession>A0A8J5V9Y8</accession>
<organism evidence="2 3">
    <name type="scientific">Zizania palustris</name>
    <name type="common">Northern wild rice</name>
    <dbReference type="NCBI Taxonomy" id="103762"/>
    <lineage>
        <taxon>Eukaryota</taxon>
        <taxon>Viridiplantae</taxon>
        <taxon>Streptophyta</taxon>
        <taxon>Embryophyta</taxon>
        <taxon>Tracheophyta</taxon>
        <taxon>Spermatophyta</taxon>
        <taxon>Magnoliopsida</taxon>
        <taxon>Liliopsida</taxon>
        <taxon>Poales</taxon>
        <taxon>Poaceae</taxon>
        <taxon>BOP clade</taxon>
        <taxon>Oryzoideae</taxon>
        <taxon>Oryzeae</taxon>
        <taxon>Zizaniinae</taxon>
        <taxon>Zizania</taxon>
    </lineage>
</organism>
<dbReference type="AlphaFoldDB" id="A0A8J5V9Y8"/>
<comment type="caution">
    <text evidence="2">The sequence shown here is derived from an EMBL/GenBank/DDBJ whole genome shotgun (WGS) entry which is preliminary data.</text>
</comment>
<evidence type="ECO:0000313" key="2">
    <source>
        <dbReference type="EMBL" id="KAG8056805.1"/>
    </source>
</evidence>
<dbReference type="Proteomes" id="UP000729402">
    <property type="component" value="Unassembled WGS sequence"/>
</dbReference>
<dbReference type="EMBL" id="JAAALK010000287">
    <property type="protein sequence ID" value="KAG8056805.1"/>
    <property type="molecule type" value="Genomic_DNA"/>
</dbReference>
<feature type="region of interest" description="Disordered" evidence="1">
    <location>
        <begin position="78"/>
        <end position="126"/>
    </location>
</feature>
<sequence>MLEKTGSPPPPEAVLPPVRLVRILCREPGATFVAGVVLVPGVRAEPGFRELLLPRPRLPPPPLLPLLSTHELQFYGYTNKKPPNPGFSQVSTRQDPVYNVHPKPATHTKQKFSTKSYSLREARPDH</sequence>
<name>A0A8J5V9Y8_ZIZPA</name>